<dbReference type="CDD" id="cd01335">
    <property type="entry name" value="Radical_SAM"/>
    <property type="match status" value="1"/>
</dbReference>
<proteinExistence type="predicted"/>
<dbReference type="GO" id="GO:0046872">
    <property type="term" value="F:metal ion binding"/>
    <property type="evidence" value="ECO:0007669"/>
    <property type="project" value="UniProtKB-KW"/>
</dbReference>
<evidence type="ECO:0000256" key="6">
    <source>
        <dbReference type="ARBA" id="ARBA00023014"/>
    </source>
</evidence>
<dbReference type="GO" id="GO:0051539">
    <property type="term" value="F:4 iron, 4 sulfur cluster binding"/>
    <property type="evidence" value="ECO:0007669"/>
    <property type="project" value="UniProtKB-KW"/>
</dbReference>
<evidence type="ECO:0000256" key="3">
    <source>
        <dbReference type="ARBA" id="ARBA00022691"/>
    </source>
</evidence>
<dbReference type="AlphaFoldDB" id="A0A939D737"/>
<evidence type="ECO:0000256" key="1">
    <source>
        <dbReference type="ARBA" id="ARBA00001966"/>
    </source>
</evidence>
<accession>A0A939D737</accession>
<comment type="caution">
    <text evidence="8">The sequence shown here is derived from an EMBL/GenBank/DDBJ whole genome shotgun (WGS) entry which is preliminary data.</text>
</comment>
<dbReference type="GO" id="GO:0003824">
    <property type="term" value="F:catalytic activity"/>
    <property type="evidence" value="ECO:0007669"/>
    <property type="project" value="InterPro"/>
</dbReference>
<organism evidence="8 9">
    <name type="scientific">Clostridium aminobutyricum</name>
    <dbReference type="NCBI Taxonomy" id="33953"/>
    <lineage>
        <taxon>Bacteria</taxon>
        <taxon>Bacillati</taxon>
        <taxon>Bacillota</taxon>
        <taxon>Clostridia</taxon>
        <taxon>Eubacteriales</taxon>
        <taxon>Clostridiaceae</taxon>
        <taxon>Clostridium</taxon>
    </lineage>
</organism>
<dbReference type="SMART" id="SM00729">
    <property type="entry name" value="Elp3"/>
    <property type="match status" value="1"/>
</dbReference>
<keyword evidence="5" id="KW-0408">Iron</keyword>
<name>A0A939D737_CLOAM</name>
<dbReference type="PANTHER" id="PTHR11135">
    <property type="entry name" value="HISTONE ACETYLTRANSFERASE-RELATED"/>
    <property type="match status" value="1"/>
</dbReference>
<protein>
    <submittedName>
        <fullName evidence="8">TIGR01212 family radical SAM protein</fullName>
    </submittedName>
</protein>
<dbReference type="InterPro" id="IPR023404">
    <property type="entry name" value="rSAM_horseshoe"/>
</dbReference>
<dbReference type="PROSITE" id="PS51918">
    <property type="entry name" value="RADICAL_SAM"/>
    <property type="match status" value="1"/>
</dbReference>
<dbReference type="SFLD" id="SFLDG01091">
    <property type="entry name" value="uncharacterized_CHP01210-like"/>
    <property type="match status" value="1"/>
</dbReference>
<comment type="cofactor">
    <cofactor evidence="1">
        <name>[4Fe-4S] cluster</name>
        <dbReference type="ChEBI" id="CHEBI:49883"/>
    </cofactor>
</comment>
<dbReference type="InterPro" id="IPR006638">
    <property type="entry name" value="Elp3/MiaA/NifB-like_rSAM"/>
</dbReference>
<evidence type="ECO:0000256" key="2">
    <source>
        <dbReference type="ARBA" id="ARBA00022485"/>
    </source>
</evidence>
<dbReference type="SUPFAM" id="SSF102114">
    <property type="entry name" value="Radical SAM enzymes"/>
    <property type="match status" value="1"/>
</dbReference>
<dbReference type="InterPro" id="IPR032432">
    <property type="entry name" value="Radical_SAM_C"/>
</dbReference>
<keyword evidence="3" id="KW-0949">S-adenosyl-L-methionine</keyword>
<dbReference type="InterPro" id="IPR007197">
    <property type="entry name" value="rSAM"/>
</dbReference>
<reference evidence="8" key="1">
    <citation type="submission" date="2021-02" db="EMBL/GenBank/DDBJ databases">
        <title>Abyssanaerobacter marinus gen.nov., sp., nov, anaerobic bacterium isolated from the Onnuri vent field of Indian Ocean and suggestion of Mogibacteriaceae fam. nov., and proposal of reclassification of ambiguous this family's genus member.</title>
        <authorList>
            <person name="Kim Y.J."/>
            <person name="Yang J.-A."/>
        </authorList>
    </citation>
    <scope>NUCLEOTIDE SEQUENCE</scope>
    <source>
        <strain evidence="8">DSM 2634</strain>
    </source>
</reference>
<dbReference type="PANTHER" id="PTHR11135:SF1">
    <property type="entry name" value="PROTEIN YHCC"/>
    <property type="match status" value="1"/>
</dbReference>
<dbReference type="EMBL" id="JAFJZZ010000001">
    <property type="protein sequence ID" value="MBN7772043.1"/>
    <property type="molecule type" value="Genomic_DNA"/>
</dbReference>
<keyword evidence="2" id="KW-0004">4Fe-4S</keyword>
<gene>
    <name evidence="8" type="ORF">JYB65_01600</name>
</gene>
<keyword evidence="6" id="KW-0411">Iron-sulfur</keyword>
<dbReference type="InterPro" id="IPR005911">
    <property type="entry name" value="YhcC-like"/>
</dbReference>
<keyword evidence="4" id="KW-0479">Metal-binding</keyword>
<feature type="domain" description="Radical SAM core" evidence="7">
    <location>
        <begin position="22"/>
        <end position="254"/>
    </location>
</feature>
<dbReference type="Gene3D" id="3.80.30.20">
    <property type="entry name" value="tm_1862 like domain"/>
    <property type="match status" value="1"/>
</dbReference>
<keyword evidence="9" id="KW-1185">Reference proteome</keyword>
<dbReference type="InterPro" id="IPR058240">
    <property type="entry name" value="rSAM_sf"/>
</dbReference>
<dbReference type="RefSeq" id="WP_206580820.1">
    <property type="nucleotide sequence ID" value="NZ_JAFJZZ010000001.1"/>
</dbReference>
<dbReference type="Pfam" id="PF04055">
    <property type="entry name" value="Radical_SAM"/>
    <property type="match status" value="1"/>
</dbReference>
<evidence type="ECO:0000313" key="9">
    <source>
        <dbReference type="Proteomes" id="UP000664545"/>
    </source>
</evidence>
<evidence type="ECO:0000259" key="7">
    <source>
        <dbReference type="PROSITE" id="PS51918"/>
    </source>
</evidence>
<dbReference type="SFLD" id="SFLDG01086">
    <property type="entry name" value="elongater_protein-like"/>
    <property type="match status" value="1"/>
</dbReference>
<dbReference type="InterPro" id="IPR039661">
    <property type="entry name" value="ELP3"/>
</dbReference>
<evidence type="ECO:0000256" key="4">
    <source>
        <dbReference type="ARBA" id="ARBA00022723"/>
    </source>
</evidence>
<evidence type="ECO:0000256" key="5">
    <source>
        <dbReference type="ARBA" id="ARBA00023004"/>
    </source>
</evidence>
<dbReference type="NCBIfam" id="TIGR01212">
    <property type="entry name" value="TIGR01212 family radical SAM protein"/>
    <property type="match status" value="1"/>
</dbReference>
<sequence length="310" mass="35264">MINNLINQQEPINTIGAYLKKYFGQKTIKLSLEGGFTCPNRDGSKGTGGCIFCSADGSGDFASDIDGQIKLLSDKWPNSKHLAYFQSYSNTYAPVKELRETYDSVLKNPEISGIAIATRPDCITEETYELLSEINQKTFLWVELGLQTAHDRTADLINRCYTLDVYDEAIQRLSERNIRTVVHLILGLPGETKEEMLHSVRYVCQDNIFGIKLHLLNVVRGSQMEKNYPDYVPFNSMEEYISLVVDALEIIPPEITIHRMTADAPRPILISPEWSFQKRSILNGIHRELKNRGTWQGKKAREKQPASDRF</sequence>
<dbReference type="SFLD" id="SFLDS00029">
    <property type="entry name" value="Radical_SAM"/>
    <property type="match status" value="1"/>
</dbReference>
<evidence type="ECO:0000313" key="8">
    <source>
        <dbReference type="EMBL" id="MBN7772043.1"/>
    </source>
</evidence>
<dbReference type="Pfam" id="PF16199">
    <property type="entry name" value="Radical_SAM_C"/>
    <property type="match status" value="1"/>
</dbReference>
<dbReference type="Proteomes" id="UP000664545">
    <property type="component" value="Unassembled WGS sequence"/>
</dbReference>